<evidence type="ECO:0000256" key="5">
    <source>
        <dbReference type="ARBA" id="ARBA00022692"/>
    </source>
</evidence>
<sequence length="1233" mass="136602">MAQVASPAMAKLPEASPSSVKGAWTMTKLTAAYLLGLGLISKSAVSLPLGVVIAAMALSGFFVVGVDCSRRSFFPYKALNDFVGFLVLLPLLRSVSSVRESPKGGNNLLMRVLGSAQRSGLALAIVAAGVGAAVYYGRVLELVKFWVVPLLCMHLQLGTFTETTSRASWPSYMLLHPAAQVQGHDSDVAKAASRTPAYAIKSLHLAAASALPSSVSFAGAWASLVRFVIVSGKREFVLWPLGAALGVLSSPWAQDALKIGSEPWQLTMQATTDWMAAHYEVPIVLVATYLSGIFFGTKLMASREPFDLKVPLAAWNFLLSAGSIAGFVMASHLALTALRKNGPHALACDNSIWWGNPSVMLFCLSKVPELVDTAFIVLRKKPLHFLHYYHHATVLLFCWDAWVVNNAVGGMFAIMNLFVHSIMYAYYCAAAIGVRFPQILRKNITNLQLTQMVLGCSLCVYNMRSCNRTPRNNTFGLAMYASYFALFLNFWVQQYILAPKAKGSKKAAAPPAAAEAAAAVAAAAVAAEKPAVAAEKPAAKPARTSQLPDGLAADAVPGAPAEVLANEGRSKYFLSDINYPMGAYITLVHVFALWGLALVPGCGAKTLAWAALLWPISGFGITGGAHRLWAHRAYKAKLPFRFVTMIANSIANQGTIYHWARDHRTHHLHSEKDADPHNALRGFFFAHMGWLYLKKRKAVYVEGNKVDMSDIKADPVCELQRRLDPLWNFFFCFAFPALVAKYGWGERFGTALLVAGFLRYVAVLHFTWLVNSAAHLYGDRPYDEKSNPSENFTVAVASLGEGWHNWHHKYAFDYAASEYGVGLQFNPTKLIIDLGWLVGQTYDHKRATGIWEREVVRKEAKEAETMSLTLAKESAEVTLRSIKAAIPKDCFEHSYVTSFYHLFEDIALVAGSVGLILLAQQHLPGWAMLLAWPTYWFYTGLFGTGLWVLAHECGHGGFTASQAVNDAVGFIVHSFLLTPYYSWQITHAKHHRRTNHLLDGESWVPSAGSADSKKAKWFKSHQGTIFRIALVWTIGWWVYLLNNDTGARKNKGQSHFDPKARGLFAEKDGWKIRASNAGMVAMLAVLGYWASVFGVKQVAMLYLAPQMIVNIYLTCITFMQHTHEKVPHYDDKEWTWLRGALATVDRSFGVWFDRRVHHITDSHVAHHLFFDMPFYGAKKATPYIKAHCGQYYRSHISTALGSCYLGFWRDFYWTMKECLVVGESGVDHFWYFK</sequence>
<dbReference type="CDD" id="cd03507">
    <property type="entry name" value="Delta12-FADS-like"/>
    <property type="match status" value="1"/>
</dbReference>
<evidence type="ECO:0000313" key="16">
    <source>
        <dbReference type="EMBL" id="KAG8457813.1"/>
    </source>
</evidence>
<dbReference type="InterPro" id="IPR002076">
    <property type="entry name" value="ELO_fam"/>
</dbReference>
<feature type="transmembrane region" description="Helical" evidence="14">
    <location>
        <begin position="1074"/>
        <end position="1093"/>
    </location>
</feature>
<dbReference type="Pfam" id="PF00487">
    <property type="entry name" value="FA_desaturase"/>
    <property type="match status" value="2"/>
</dbReference>
<organism evidence="16 17">
    <name type="scientific">Diacronema lutheri</name>
    <name type="common">Unicellular marine alga</name>
    <name type="synonym">Monochrysis lutheri</name>
    <dbReference type="NCBI Taxonomy" id="2081491"/>
    <lineage>
        <taxon>Eukaryota</taxon>
        <taxon>Haptista</taxon>
        <taxon>Haptophyta</taxon>
        <taxon>Pavlovophyceae</taxon>
        <taxon>Pavlovales</taxon>
        <taxon>Pavlovaceae</taxon>
        <taxon>Diacronema</taxon>
    </lineage>
</organism>
<dbReference type="AlphaFoldDB" id="A0A8J5X7F4"/>
<evidence type="ECO:0000256" key="13">
    <source>
        <dbReference type="RuleBase" id="RU000581"/>
    </source>
</evidence>
<feature type="transmembrane region" description="Helical" evidence="14">
    <location>
        <begin position="317"/>
        <end position="338"/>
    </location>
</feature>
<dbReference type="InterPro" id="IPR015876">
    <property type="entry name" value="Acyl-CoA_DS"/>
</dbReference>
<dbReference type="InterPro" id="IPR030457">
    <property type="entry name" value="ELO_CS"/>
</dbReference>
<proteinExistence type="inferred from homology"/>
<feature type="transmembrane region" description="Helical" evidence="14">
    <location>
        <begin position="410"/>
        <end position="432"/>
    </location>
</feature>
<dbReference type="PANTHER" id="PTHR32100">
    <property type="entry name" value="OMEGA-6 FATTY ACID DESATURASE, CHLOROPLASTIC"/>
    <property type="match status" value="1"/>
</dbReference>
<evidence type="ECO:0000256" key="11">
    <source>
        <dbReference type="ARBA" id="ARBA00023136"/>
    </source>
</evidence>
<feature type="transmembrane region" description="Helical" evidence="14">
    <location>
        <begin position="1099"/>
        <end position="1119"/>
    </location>
</feature>
<dbReference type="Proteomes" id="UP000751190">
    <property type="component" value="Unassembled WGS sequence"/>
</dbReference>
<feature type="domain" description="Fatty acid desaturase" evidence="15">
    <location>
        <begin position="609"/>
        <end position="810"/>
    </location>
</feature>
<keyword evidence="12 13" id="KW-0275">Fatty acid biosynthesis</keyword>
<evidence type="ECO:0000313" key="17">
    <source>
        <dbReference type="Proteomes" id="UP000751190"/>
    </source>
</evidence>
<evidence type="ECO:0000256" key="3">
    <source>
        <dbReference type="ARBA" id="ARBA00022516"/>
    </source>
</evidence>
<feature type="transmembrane region" description="Helical" evidence="14">
    <location>
        <begin position="116"/>
        <end position="136"/>
    </location>
</feature>
<keyword evidence="3 13" id="KW-0444">Lipid biosynthesis</keyword>
<keyword evidence="9" id="KW-0408">Iron</keyword>
<dbReference type="PROSITE" id="PS01188">
    <property type="entry name" value="ELO"/>
    <property type="match status" value="1"/>
</dbReference>
<feature type="transmembrane region" description="Helical" evidence="14">
    <location>
        <begin position="902"/>
        <end position="923"/>
    </location>
</feature>
<dbReference type="PRINTS" id="PR00075">
    <property type="entry name" value="FACDDSATRASE"/>
</dbReference>
<accession>A0A8J5X7F4</accession>
<feature type="transmembrane region" description="Helical" evidence="14">
    <location>
        <begin position="935"/>
        <end position="951"/>
    </location>
</feature>
<feature type="transmembrane region" description="Helical" evidence="14">
    <location>
        <begin position="78"/>
        <end position="96"/>
    </location>
</feature>
<feature type="transmembrane region" description="Helical" evidence="14">
    <location>
        <begin position="475"/>
        <end position="492"/>
    </location>
</feature>
<feature type="transmembrane region" description="Helical" evidence="14">
    <location>
        <begin position="581"/>
        <end position="601"/>
    </location>
</feature>
<dbReference type="CDD" id="cd03505">
    <property type="entry name" value="Delta9-FADS-like"/>
    <property type="match status" value="1"/>
</dbReference>
<evidence type="ECO:0000256" key="6">
    <source>
        <dbReference type="ARBA" id="ARBA00022832"/>
    </source>
</evidence>
<keyword evidence="8 13" id="KW-0560">Oxidoreductase</keyword>
<feature type="transmembrane region" description="Helical" evidence="14">
    <location>
        <begin position="45"/>
        <end position="66"/>
    </location>
</feature>
<keyword evidence="6" id="KW-0276">Fatty acid metabolism</keyword>
<keyword evidence="10" id="KW-0443">Lipid metabolism</keyword>
<feature type="transmembrane region" description="Helical" evidence="14">
    <location>
        <begin position="1024"/>
        <end position="1041"/>
    </location>
</feature>
<comment type="subcellular location">
    <subcellularLocation>
        <location evidence="1">Membrane</location>
        <topology evidence="1">Multi-pass membrane protein</topology>
    </subcellularLocation>
</comment>
<keyword evidence="4" id="KW-0808">Transferase</keyword>
<feature type="transmembrane region" description="Helical" evidence="14">
    <location>
        <begin position="726"/>
        <end position="744"/>
    </location>
</feature>
<keyword evidence="11 14" id="KW-0472">Membrane</keyword>
<dbReference type="EMBL" id="JAGTXO010000062">
    <property type="protein sequence ID" value="KAG8457813.1"/>
    <property type="molecule type" value="Genomic_DNA"/>
</dbReference>
<evidence type="ECO:0000256" key="12">
    <source>
        <dbReference type="ARBA" id="ARBA00023160"/>
    </source>
</evidence>
<name>A0A8J5X7F4_DIALT</name>
<evidence type="ECO:0000256" key="14">
    <source>
        <dbReference type="SAM" id="Phobius"/>
    </source>
</evidence>
<dbReference type="Pfam" id="PF01151">
    <property type="entry name" value="ELO"/>
    <property type="match status" value="1"/>
</dbReference>
<comment type="similarity">
    <text evidence="2 13">Belongs to the fatty acid desaturase type 1 family.</text>
</comment>
<reference evidence="16" key="1">
    <citation type="submission" date="2021-05" db="EMBL/GenBank/DDBJ databases">
        <title>The genome of the haptophyte Pavlova lutheri (Diacronema luteri, Pavlovales) - a model for lipid biosynthesis in eukaryotic algae.</title>
        <authorList>
            <person name="Hulatt C.J."/>
            <person name="Posewitz M.C."/>
        </authorList>
    </citation>
    <scope>NUCLEOTIDE SEQUENCE</scope>
    <source>
        <strain evidence="16">NIVA-4/92</strain>
    </source>
</reference>
<dbReference type="GO" id="GO:0016020">
    <property type="term" value="C:membrane"/>
    <property type="evidence" value="ECO:0007669"/>
    <property type="project" value="UniProtKB-SubCell"/>
</dbReference>
<evidence type="ECO:0000256" key="8">
    <source>
        <dbReference type="ARBA" id="ARBA00023002"/>
    </source>
</evidence>
<evidence type="ECO:0000259" key="15">
    <source>
        <dbReference type="Pfam" id="PF00487"/>
    </source>
</evidence>
<dbReference type="OrthoDB" id="10260134at2759"/>
<protein>
    <recommendedName>
        <fullName evidence="15">Fatty acid desaturase domain-containing protein</fullName>
    </recommendedName>
</protein>
<dbReference type="GO" id="GO:0016717">
    <property type="term" value="F:oxidoreductase activity, acting on paired donors, with oxidation of a pair of donors resulting in the reduction of molecular oxygen to two molecules of water"/>
    <property type="evidence" value="ECO:0007669"/>
    <property type="project" value="InterPro"/>
</dbReference>
<dbReference type="GO" id="GO:0009922">
    <property type="term" value="F:fatty acid elongase activity"/>
    <property type="evidence" value="ECO:0007669"/>
    <property type="project" value="InterPro"/>
</dbReference>
<comment type="domain">
    <text evidence="13">The histidine box domains are involved in binding the catalytic metal ions.</text>
</comment>
<evidence type="ECO:0000256" key="1">
    <source>
        <dbReference type="ARBA" id="ARBA00004141"/>
    </source>
</evidence>
<evidence type="ECO:0000256" key="7">
    <source>
        <dbReference type="ARBA" id="ARBA00022989"/>
    </source>
</evidence>
<dbReference type="GO" id="GO:0006633">
    <property type="term" value="P:fatty acid biosynthetic process"/>
    <property type="evidence" value="ECO:0007669"/>
    <property type="project" value="UniProtKB-KW"/>
</dbReference>
<evidence type="ECO:0000256" key="10">
    <source>
        <dbReference type="ARBA" id="ARBA00023098"/>
    </source>
</evidence>
<evidence type="ECO:0000256" key="9">
    <source>
        <dbReference type="ARBA" id="ARBA00023004"/>
    </source>
</evidence>
<feature type="transmembrane region" description="Helical" evidence="14">
    <location>
        <begin position="963"/>
        <end position="983"/>
    </location>
</feature>
<dbReference type="InterPro" id="IPR012171">
    <property type="entry name" value="Fatty_acid_desaturase"/>
</dbReference>
<keyword evidence="7 14" id="KW-1133">Transmembrane helix</keyword>
<feature type="domain" description="Fatty acid desaturase" evidence="15">
    <location>
        <begin position="931"/>
        <end position="1197"/>
    </location>
</feature>
<gene>
    <name evidence="16" type="ORF">KFE25_005082</name>
</gene>
<comment type="cofactor">
    <cofactor evidence="13">
        <name>Fe(2+)</name>
        <dbReference type="ChEBI" id="CHEBI:29033"/>
    </cofactor>
</comment>
<evidence type="ECO:0000256" key="2">
    <source>
        <dbReference type="ARBA" id="ARBA00009295"/>
    </source>
</evidence>
<comment type="caution">
    <text evidence="16">The sequence shown here is derived from an EMBL/GenBank/DDBJ whole genome shotgun (WGS) entry which is preliminary data.</text>
</comment>
<evidence type="ECO:0000256" key="4">
    <source>
        <dbReference type="ARBA" id="ARBA00022679"/>
    </source>
</evidence>
<feature type="transmembrane region" description="Helical" evidence="14">
    <location>
        <begin position="750"/>
        <end position="770"/>
    </location>
</feature>
<feature type="transmembrane region" description="Helical" evidence="14">
    <location>
        <begin position="385"/>
        <end position="404"/>
    </location>
</feature>
<keyword evidence="17" id="KW-1185">Reference proteome</keyword>
<keyword evidence="5 13" id="KW-0812">Transmembrane</keyword>
<feature type="transmembrane region" description="Helical" evidence="14">
    <location>
        <begin position="274"/>
        <end position="296"/>
    </location>
</feature>
<feature type="transmembrane region" description="Helical" evidence="14">
    <location>
        <begin position="607"/>
        <end position="629"/>
    </location>
</feature>
<dbReference type="InterPro" id="IPR005804">
    <property type="entry name" value="FA_desaturase_dom"/>
</dbReference>